<gene>
    <name evidence="2" type="primary">LOC112213628</name>
</gene>
<dbReference type="AlphaFoldDB" id="A0A6P8LXD9"/>
<dbReference type="Proteomes" id="UP000515180">
    <property type="component" value="Unplaced"/>
</dbReference>
<reference evidence="2" key="1">
    <citation type="submission" date="2025-08" db="UniProtKB">
        <authorList>
            <consortium name="RefSeq"/>
        </authorList>
    </citation>
    <scope>IDENTIFICATION</scope>
</reference>
<organism evidence="1 2">
    <name type="scientific">Bombus impatiens</name>
    <name type="common">Bumblebee</name>
    <dbReference type="NCBI Taxonomy" id="132113"/>
    <lineage>
        <taxon>Eukaryota</taxon>
        <taxon>Metazoa</taxon>
        <taxon>Ecdysozoa</taxon>
        <taxon>Arthropoda</taxon>
        <taxon>Hexapoda</taxon>
        <taxon>Insecta</taxon>
        <taxon>Pterygota</taxon>
        <taxon>Neoptera</taxon>
        <taxon>Endopterygota</taxon>
        <taxon>Hymenoptera</taxon>
        <taxon>Apocrita</taxon>
        <taxon>Aculeata</taxon>
        <taxon>Apoidea</taxon>
        <taxon>Anthophila</taxon>
        <taxon>Apidae</taxon>
        <taxon>Bombus</taxon>
        <taxon>Pyrobombus</taxon>
    </lineage>
</organism>
<evidence type="ECO:0000313" key="1">
    <source>
        <dbReference type="Proteomes" id="UP000515180"/>
    </source>
</evidence>
<name>A0A6P8LXD9_BOMIM</name>
<dbReference type="GeneID" id="112213628"/>
<proteinExistence type="predicted"/>
<sequence length="114" mass="12766">MKRFTEHRTVCGNTKRKRDEECNTHDVVMDQTGERRQVLEANDRSNFSLEMTTAMNALHTTAFYMTHAVLMTVHIPYIAHTCTSDTAEPLKAAPRLGYRSGDTCSTSVAALSTL</sequence>
<accession>A0A6P8LXD9</accession>
<dbReference type="RefSeq" id="XP_033179154.1">
    <property type="nucleotide sequence ID" value="XM_033323263.1"/>
</dbReference>
<dbReference type="OrthoDB" id="10282793at2759"/>
<keyword evidence="1" id="KW-1185">Reference proteome</keyword>
<protein>
    <submittedName>
        <fullName evidence="2">Uncharacterized protein LOC112213628</fullName>
    </submittedName>
</protein>
<evidence type="ECO:0000313" key="2">
    <source>
        <dbReference type="RefSeq" id="XP_033179154.1"/>
    </source>
</evidence>